<evidence type="ECO:0000313" key="2">
    <source>
        <dbReference type="EMBL" id="KAJ7030875.1"/>
    </source>
</evidence>
<reference evidence="2" key="1">
    <citation type="submission" date="2023-03" db="EMBL/GenBank/DDBJ databases">
        <title>Massive genome expansion in bonnet fungi (Mycena s.s.) driven by repeated elements and novel gene families across ecological guilds.</title>
        <authorList>
            <consortium name="Lawrence Berkeley National Laboratory"/>
            <person name="Harder C.B."/>
            <person name="Miyauchi S."/>
            <person name="Viragh M."/>
            <person name="Kuo A."/>
            <person name="Thoen E."/>
            <person name="Andreopoulos B."/>
            <person name="Lu D."/>
            <person name="Skrede I."/>
            <person name="Drula E."/>
            <person name="Henrissat B."/>
            <person name="Morin E."/>
            <person name="Kohler A."/>
            <person name="Barry K."/>
            <person name="LaButti K."/>
            <person name="Morin E."/>
            <person name="Salamov A."/>
            <person name="Lipzen A."/>
            <person name="Mereny Z."/>
            <person name="Hegedus B."/>
            <person name="Baldrian P."/>
            <person name="Stursova M."/>
            <person name="Weitz H."/>
            <person name="Taylor A."/>
            <person name="Grigoriev I.V."/>
            <person name="Nagy L.G."/>
            <person name="Martin F."/>
            <person name="Kauserud H."/>
        </authorList>
    </citation>
    <scope>NUCLEOTIDE SEQUENCE</scope>
    <source>
        <strain evidence="2">CBHHK200</strain>
    </source>
</reference>
<feature type="region of interest" description="Disordered" evidence="1">
    <location>
        <begin position="1"/>
        <end position="27"/>
    </location>
</feature>
<organism evidence="2 3">
    <name type="scientific">Mycena alexandri</name>
    <dbReference type="NCBI Taxonomy" id="1745969"/>
    <lineage>
        <taxon>Eukaryota</taxon>
        <taxon>Fungi</taxon>
        <taxon>Dikarya</taxon>
        <taxon>Basidiomycota</taxon>
        <taxon>Agaricomycotina</taxon>
        <taxon>Agaricomycetes</taxon>
        <taxon>Agaricomycetidae</taxon>
        <taxon>Agaricales</taxon>
        <taxon>Marasmiineae</taxon>
        <taxon>Mycenaceae</taxon>
        <taxon>Mycena</taxon>
    </lineage>
</organism>
<keyword evidence="3" id="KW-1185">Reference proteome</keyword>
<comment type="caution">
    <text evidence="2">The sequence shown here is derived from an EMBL/GenBank/DDBJ whole genome shotgun (WGS) entry which is preliminary data.</text>
</comment>
<evidence type="ECO:0000256" key="1">
    <source>
        <dbReference type="SAM" id="MobiDB-lite"/>
    </source>
</evidence>
<protein>
    <submittedName>
        <fullName evidence="2">Uncharacterized protein</fullName>
    </submittedName>
</protein>
<dbReference type="Proteomes" id="UP001218188">
    <property type="component" value="Unassembled WGS sequence"/>
</dbReference>
<proteinExistence type="predicted"/>
<accession>A0AAD6X028</accession>
<feature type="compositionally biased region" description="Low complexity" evidence="1">
    <location>
        <begin position="18"/>
        <end position="27"/>
    </location>
</feature>
<evidence type="ECO:0000313" key="3">
    <source>
        <dbReference type="Proteomes" id="UP001218188"/>
    </source>
</evidence>
<dbReference type="AlphaFoldDB" id="A0AAD6X028"/>
<name>A0AAD6X028_9AGAR</name>
<feature type="region of interest" description="Disordered" evidence="1">
    <location>
        <begin position="184"/>
        <end position="212"/>
    </location>
</feature>
<dbReference type="EMBL" id="JARJCM010000086">
    <property type="protein sequence ID" value="KAJ7030875.1"/>
    <property type="molecule type" value="Genomic_DNA"/>
</dbReference>
<gene>
    <name evidence="2" type="ORF">C8F04DRAFT_1263359</name>
</gene>
<sequence>MPEHLEPDTGDSDNGVPDSSTTSTDSWDTFAQALGTAFEQYLAHLGTRSSIPDDLIPVGPARSWGDPSWQVGPTDGEAAERDWAYAGLLTSSTRSWDGSRRAPQGVPTIEIVADAATDAEADAIEGRSELLNNLFWDPLNMPAHFREAVQLQMVRMEPRRRSRVVNALKIPRKVHLFDEELQQEGTHGEVARACPVGAEPGSGTRDERMELV</sequence>